<feature type="binding site" evidence="2">
    <location>
        <position position="61"/>
    </location>
    <ligand>
        <name>substrate</name>
    </ligand>
</feature>
<dbReference type="GO" id="GO:0005524">
    <property type="term" value="F:ATP binding"/>
    <property type="evidence" value="ECO:0007669"/>
    <property type="project" value="UniProtKB-UniRule"/>
</dbReference>
<evidence type="ECO:0000313" key="6">
    <source>
        <dbReference type="Proteomes" id="UP001165427"/>
    </source>
</evidence>
<feature type="binding site" evidence="2">
    <location>
        <position position="35"/>
    </location>
    <ligand>
        <name>Mg(2+)</name>
        <dbReference type="ChEBI" id="CHEBI:18420"/>
        <label>3</label>
    </ligand>
</feature>
<feature type="binding site" evidence="2">
    <location>
        <position position="54"/>
    </location>
    <ligand>
        <name>Mg(2+)</name>
        <dbReference type="ChEBI" id="CHEBI:18420"/>
        <label>1</label>
    </ligand>
</feature>
<keyword evidence="6" id="KW-1185">Reference proteome</keyword>
<feature type="binding site" evidence="2">
    <location>
        <position position="52"/>
    </location>
    <ligand>
        <name>Mg(2+)</name>
        <dbReference type="ChEBI" id="CHEBI:18420"/>
        <label>4</label>
    </ligand>
</feature>
<feature type="binding site" evidence="2">
    <location>
        <position position="113"/>
    </location>
    <ligand>
        <name>ATP</name>
        <dbReference type="ChEBI" id="CHEBI:30616"/>
    </ligand>
</feature>
<sequence>MVEIKDIGGEFGLIRRLARLVQAADDRVVQGIGDDAAVVRMAPAPAPYLLVTTDVLVEDRHFRRRWSTAEQIGEKAAECNISDIAAMGGTPLWMVASLVLPTHEKADWVQGLYRGLHHSCRRHGITIIGGDTTQGATATISVTLLGTVPPELLRLRSHARPGHLLAVTGPLGGSAAAIALLSAGLAPSAYLMEKHRTPRCRLDVSGRIAPLAGAMIDISDGLGSEVHHICTASGVGARVDAAAIPLHPDVRAAARELDCDPLDWALSGGEDFELLFSIAPDDMARVQRTGCEIFPVGHVTDQAAGIFLQSPGNRQHPLPGGYNHFL</sequence>
<feature type="binding site" evidence="2">
    <location>
        <position position="131"/>
    </location>
    <ligand>
        <name>Mg(2+)</name>
        <dbReference type="ChEBI" id="CHEBI:18420"/>
        <label>1</label>
    </ligand>
</feature>
<dbReference type="InterPro" id="IPR010918">
    <property type="entry name" value="PurM-like_C_dom"/>
</dbReference>
<dbReference type="GO" id="GO:0000287">
    <property type="term" value="F:magnesium ion binding"/>
    <property type="evidence" value="ECO:0007669"/>
    <property type="project" value="UniProtKB-UniRule"/>
</dbReference>
<feature type="binding site" evidence="2">
    <location>
        <position position="156"/>
    </location>
    <ligand>
        <name>ATP</name>
        <dbReference type="ChEBI" id="CHEBI:30616"/>
    </ligand>
</feature>
<dbReference type="HAMAP" id="MF_02128">
    <property type="entry name" value="TMP_kinase"/>
    <property type="match status" value="1"/>
</dbReference>
<evidence type="ECO:0000256" key="2">
    <source>
        <dbReference type="HAMAP-Rule" id="MF_02128"/>
    </source>
</evidence>
<dbReference type="SUPFAM" id="SSF55326">
    <property type="entry name" value="PurM N-terminal domain-like"/>
    <property type="match status" value="1"/>
</dbReference>
<keyword evidence="2 5" id="KW-0418">Kinase</keyword>
<evidence type="ECO:0000313" key="5">
    <source>
        <dbReference type="EMBL" id="MCJ8500512.1"/>
    </source>
</evidence>
<dbReference type="PANTHER" id="PTHR30270">
    <property type="entry name" value="THIAMINE-MONOPHOSPHATE KINASE"/>
    <property type="match status" value="1"/>
</dbReference>
<dbReference type="Gene3D" id="3.30.1330.10">
    <property type="entry name" value="PurM-like, N-terminal domain"/>
    <property type="match status" value="1"/>
</dbReference>
<dbReference type="InterPro" id="IPR036921">
    <property type="entry name" value="PurM-like_N_sf"/>
</dbReference>
<dbReference type="InterPro" id="IPR006283">
    <property type="entry name" value="ThiL-like"/>
</dbReference>
<comment type="pathway">
    <text evidence="2">Cofactor biosynthesis; thiamine diphosphate biosynthesis; thiamine diphosphate from thiamine phosphate: step 1/1.</text>
</comment>
<feature type="binding site" evidence="2">
    <location>
        <position position="83"/>
    </location>
    <ligand>
        <name>Mg(2+)</name>
        <dbReference type="ChEBI" id="CHEBI:18420"/>
        <label>2</label>
    </ligand>
</feature>
<dbReference type="AlphaFoldDB" id="A0AA41R1N3"/>
<dbReference type="RefSeq" id="WP_246905102.1">
    <property type="nucleotide sequence ID" value="NZ_JALJRB010000007.1"/>
</dbReference>
<feature type="domain" description="PurM-like C-terminal" evidence="4">
    <location>
        <begin position="160"/>
        <end position="303"/>
    </location>
</feature>
<feature type="binding site" evidence="2">
    <location>
        <position position="220"/>
    </location>
    <ligand>
        <name>Mg(2+)</name>
        <dbReference type="ChEBI" id="CHEBI:18420"/>
        <label>5</label>
    </ligand>
</feature>
<keyword evidence="1 2" id="KW-0784">Thiamine biosynthesis</keyword>
<feature type="binding site" evidence="2">
    <location>
        <position position="83"/>
    </location>
    <ligand>
        <name>Mg(2+)</name>
        <dbReference type="ChEBI" id="CHEBI:18420"/>
        <label>4</label>
    </ligand>
</feature>
<keyword evidence="2" id="KW-0479">Metal-binding</keyword>
<proteinExistence type="inferred from homology"/>
<keyword evidence="2" id="KW-0460">Magnesium</keyword>
<feature type="binding site" evidence="2">
    <location>
        <position position="217"/>
    </location>
    <ligand>
        <name>Mg(2+)</name>
        <dbReference type="ChEBI" id="CHEBI:18420"/>
        <label>3</label>
    </ligand>
</feature>
<comment type="miscellaneous">
    <text evidence="2">Reaction mechanism of ThiL seems to utilize a direct, inline transfer of the gamma-phosphate of ATP to TMP rather than a phosphorylated enzyme intermediate.</text>
</comment>
<dbReference type="EC" id="2.7.4.16" evidence="2"/>
<dbReference type="Pfam" id="PF02769">
    <property type="entry name" value="AIRS_C"/>
    <property type="match status" value="1"/>
</dbReference>
<evidence type="ECO:0000256" key="1">
    <source>
        <dbReference type="ARBA" id="ARBA00022977"/>
    </source>
</evidence>
<feature type="binding site" evidence="2">
    <location>
        <position position="54"/>
    </location>
    <ligand>
        <name>Mg(2+)</name>
        <dbReference type="ChEBI" id="CHEBI:18420"/>
        <label>2</label>
    </ligand>
</feature>
<keyword evidence="2" id="KW-0547">Nucleotide-binding</keyword>
<dbReference type="PIRSF" id="PIRSF005303">
    <property type="entry name" value="Thiam_monoph_kin"/>
    <property type="match status" value="1"/>
</dbReference>
<dbReference type="Pfam" id="PF00586">
    <property type="entry name" value="AIRS"/>
    <property type="match status" value="1"/>
</dbReference>
<feature type="binding site" evidence="2">
    <location>
        <position position="53"/>
    </location>
    <ligand>
        <name>Mg(2+)</name>
        <dbReference type="ChEBI" id="CHEBI:18420"/>
        <label>1</label>
    </ligand>
</feature>
<dbReference type="Gene3D" id="3.90.650.10">
    <property type="entry name" value="PurM-like C-terminal domain"/>
    <property type="match status" value="1"/>
</dbReference>
<accession>A0AA41R1N3</accession>
<feature type="binding site" evidence="2">
    <location>
        <position position="322"/>
    </location>
    <ligand>
        <name>substrate</name>
    </ligand>
</feature>
<comment type="similarity">
    <text evidence="2">Belongs to the thiamine-monophosphate kinase family.</text>
</comment>
<feature type="binding site" evidence="2">
    <location>
        <position position="219"/>
    </location>
    <ligand>
        <name>ATP</name>
        <dbReference type="ChEBI" id="CHEBI:30616"/>
    </ligand>
</feature>
<dbReference type="GO" id="GO:0009228">
    <property type="term" value="P:thiamine biosynthetic process"/>
    <property type="evidence" value="ECO:0007669"/>
    <property type="project" value="UniProtKB-KW"/>
</dbReference>
<comment type="caution">
    <text evidence="5">The sequence shown here is derived from an EMBL/GenBank/DDBJ whole genome shotgun (WGS) entry which is preliminary data.</text>
</comment>
<feature type="domain" description="PurM-like N-terminal" evidence="3">
    <location>
        <begin position="33"/>
        <end position="148"/>
    </location>
</feature>
<comment type="function">
    <text evidence="2">Catalyzes the ATP-dependent phosphorylation of thiamine-monophosphate (TMP) to form thiamine-pyrophosphate (TPP), the active form of vitamin B1.</text>
</comment>
<feature type="binding site" evidence="2">
    <location>
        <position position="270"/>
    </location>
    <ligand>
        <name>substrate</name>
    </ligand>
</feature>
<comment type="catalytic activity">
    <reaction evidence="2">
        <text>thiamine phosphate + ATP = thiamine diphosphate + ADP</text>
        <dbReference type="Rhea" id="RHEA:15913"/>
        <dbReference type="ChEBI" id="CHEBI:30616"/>
        <dbReference type="ChEBI" id="CHEBI:37575"/>
        <dbReference type="ChEBI" id="CHEBI:58937"/>
        <dbReference type="ChEBI" id="CHEBI:456216"/>
        <dbReference type="EC" id="2.7.4.16"/>
    </reaction>
</comment>
<gene>
    <name evidence="2 5" type="primary">thiL</name>
    <name evidence="5" type="ORF">MRX98_08005</name>
</gene>
<dbReference type="InterPro" id="IPR036676">
    <property type="entry name" value="PurM-like_C_sf"/>
</dbReference>
<feature type="binding site" evidence="2">
    <location>
        <begin position="130"/>
        <end position="131"/>
    </location>
    <ligand>
        <name>ATP</name>
        <dbReference type="ChEBI" id="CHEBI:30616"/>
    </ligand>
</feature>
<dbReference type="NCBIfam" id="TIGR01379">
    <property type="entry name" value="thiL"/>
    <property type="match status" value="1"/>
</dbReference>
<organism evidence="5 6">
    <name type="scientific">Desulfatitalea alkaliphila</name>
    <dbReference type="NCBI Taxonomy" id="2929485"/>
    <lineage>
        <taxon>Bacteria</taxon>
        <taxon>Pseudomonadati</taxon>
        <taxon>Thermodesulfobacteriota</taxon>
        <taxon>Desulfobacteria</taxon>
        <taxon>Desulfobacterales</taxon>
        <taxon>Desulfosarcinaceae</taxon>
        <taxon>Desulfatitalea</taxon>
    </lineage>
</organism>
<dbReference type="InterPro" id="IPR016188">
    <property type="entry name" value="PurM-like_N"/>
</dbReference>
<keyword evidence="2" id="KW-0067">ATP-binding</keyword>
<dbReference type="GO" id="GO:0009229">
    <property type="term" value="P:thiamine diphosphate biosynthetic process"/>
    <property type="evidence" value="ECO:0007669"/>
    <property type="project" value="UniProtKB-UniRule"/>
</dbReference>
<dbReference type="SUPFAM" id="SSF56042">
    <property type="entry name" value="PurM C-terminal domain-like"/>
    <property type="match status" value="1"/>
</dbReference>
<dbReference type="EMBL" id="JALJRB010000007">
    <property type="protein sequence ID" value="MCJ8500512.1"/>
    <property type="molecule type" value="Genomic_DNA"/>
</dbReference>
<feature type="binding site" evidence="2">
    <location>
        <position position="83"/>
    </location>
    <ligand>
        <name>Mg(2+)</name>
        <dbReference type="ChEBI" id="CHEBI:18420"/>
        <label>3</label>
    </ligand>
</feature>
<dbReference type="CDD" id="cd02194">
    <property type="entry name" value="ThiL"/>
    <property type="match status" value="1"/>
</dbReference>
<protein>
    <recommendedName>
        <fullName evidence="2">Thiamine-monophosphate kinase</fullName>
        <shortName evidence="2">TMP kinase</shortName>
        <shortName evidence="2">Thiamine-phosphate kinase</shortName>
        <ecNumber evidence="2">2.7.4.16</ecNumber>
    </recommendedName>
</protein>
<feature type="binding site" evidence="2">
    <location>
        <position position="35"/>
    </location>
    <ligand>
        <name>Mg(2+)</name>
        <dbReference type="ChEBI" id="CHEBI:18420"/>
        <label>4</label>
    </ligand>
</feature>
<reference evidence="5" key="1">
    <citation type="submission" date="2022-04" db="EMBL/GenBank/DDBJ databases">
        <title>Desulfatitalea alkaliphila sp. nov., a novel anaerobic sulfate-reducing bacterium isolated from terrestrial mud volcano, Taman Peninsula, Russia.</title>
        <authorList>
            <person name="Khomyakova M.A."/>
            <person name="Merkel A.Y."/>
            <person name="Slobodkin A.I."/>
        </authorList>
    </citation>
    <scope>NUCLEOTIDE SEQUENCE</scope>
    <source>
        <strain evidence="5">M08but</strain>
    </source>
</reference>
<name>A0AA41R1N3_9BACT</name>
<evidence type="ECO:0000259" key="4">
    <source>
        <dbReference type="Pfam" id="PF02769"/>
    </source>
</evidence>
<dbReference type="PANTHER" id="PTHR30270:SF0">
    <property type="entry name" value="THIAMINE-MONOPHOSPHATE KINASE"/>
    <property type="match status" value="1"/>
</dbReference>
<dbReference type="Proteomes" id="UP001165427">
    <property type="component" value="Unassembled WGS sequence"/>
</dbReference>
<dbReference type="GO" id="GO:0009030">
    <property type="term" value="F:thiamine-phosphate kinase activity"/>
    <property type="evidence" value="ECO:0007669"/>
    <property type="project" value="UniProtKB-UniRule"/>
</dbReference>
<evidence type="ECO:0000259" key="3">
    <source>
        <dbReference type="Pfam" id="PF00586"/>
    </source>
</evidence>
<keyword evidence="2 5" id="KW-0808">Transferase</keyword>